<organism evidence="1 2">
    <name type="scientific">Penicillium nordicum</name>
    <dbReference type="NCBI Taxonomy" id="229535"/>
    <lineage>
        <taxon>Eukaryota</taxon>
        <taxon>Fungi</taxon>
        <taxon>Dikarya</taxon>
        <taxon>Ascomycota</taxon>
        <taxon>Pezizomycotina</taxon>
        <taxon>Eurotiomycetes</taxon>
        <taxon>Eurotiomycetidae</taxon>
        <taxon>Eurotiales</taxon>
        <taxon>Aspergillaceae</taxon>
        <taxon>Penicillium</taxon>
    </lineage>
</organism>
<evidence type="ECO:0000313" key="2">
    <source>
        <dbReference type="Proteomes" id="UP000037696"/>
    </source>
</evidence>
<accession>A0A0M8P131</accession>
<dbReference type="OrthoDB" id="4331777at2759"/>
<dbReference type="AlphaFoldDB" id="A0A0M8P131"/>
<gene>
    <name evidence="1" type="ORF">ACN38_g10042</name>
</gene>
<reference evidence="1 2" key="1">
    <citation type="submission" date="2015-08" db="EMBL/GenBank/DDBJ databases">
        <title>Genome sequencing of Penicillium nordicum.</title>
        <authorList>
            <person name="Nguyen H.D."/>
            <person name="Seifert K.A."/>
        </authorList>
    </citation>
    <scope>NUCLEOTIDE SEQUENCE [LARGE SCALE GENOMIC DNA]</scope>
    <source>
        <strain evidence="1 2">DAOMC 185683</strain>
    </source>
</reference>
<proteinExistence type="predicted"/>
<keyword evidence="2" id="KW-1185">Reference proteome</keyword>
<comment type="caution">
    <text evidence="1">The sequence shown here is derived from an EMBL/GenBank/DDBJ whole genome shotgun (WGS) entry which is preliminary data.</text>
</comment>
<dbReference type="EMBL" id="LHQQ01000218">
    <property type="protein sequence ID" value="KOS39114.1"/>
    <property type="molecule type" value="Genomic_DNA"/>
</dbReference>
<name>A0A0M8P131_9EURO</name>
<evidence type="ECO:0000313" key="1">
    <source>
        <dbReference type="EMBL" id="KOS39114.1"/>
    </source>
</evidence>
<sequence length="147" mass="16471">MPGSLVSRALRRPRAILKYQKEHTILVKNIHACIGILYRIPEGNYLVEVALNIQSLKIQADKVKWASQALAIDAADMPFVTSKGVDHFSCFIPRFCDYIGIETTRLAETLQDHIHKPVPKTEHGIEFEMLIATDLQSVLAKMGTIGM</sequence>
<dbReference type="Proteomes" id="UP000037696">
    <property type="component" value="Unassembled WGS sequence"/>
</dbReference>
<protein>
    <submittedName>
        <fullName evidence="1">Uncharacterized protein</fullName>
    </submittedName>
</protein>